<reference evidence="2 3" key="1">
    <citation type="submission" date="2019-02" db="EMBL/GenBank/DDBJ databases">
        <title>Deep-cultivation of Planctomycetes and their phenomic and genomic characterization uncovers novel biology.</title>
        <authorList>
            <person name="Wiegand S."/>
            <person name="Jogler M."/>
            <person name="Boedeker C."/>
            <person name="Pinto D."/>
            <person name="Vollmers J."/>
            <person name="Rivas-Marin E."/>
            <person name="Kohn T."/>
            <person name="Peeters S.H."/>
            <person name="Heuer A."/>
            <person name="Rast P."/>
            <person name="Oberbeckmann S."/>
            <person name="Bunk B."/>
            <person name="Jeske O."/>
            <person name="Meyerdierks A."/>
            <person name="Storesund J.E."/>
            <person name="Kallscheuer N."/>
            <person name="Luecker S."/>
            <person name="Lage O.M."/>
            <person name="Pohl T."/>
            <person name="Merkel B.J."/>
            <person name="Hornburger P."/>
            <person name="Mueller R.-W."/>
            <person name="Bruemmer F."/>
            <person name="Labrenz M."/>
            <person name="Spormann A.M."/>
            <person name="Op Den Camp H."/>
            <person name="Overmann J."/>
            <person name="Amann R."/>
            <person name="Jetten M.S.M."/>
            <person name="Mascher T."/>
            <person name="Medema M.H."/>
            <person name="Devos D.P."/>
            <person name="Kaster A.-K."/>
            <person name="Ovreas L."/>
            <person name="Rohde M."/>
            <person name="Galperin M.Y."/>
            <person name="Jogler C."/>
        </authorList>
    </citation>
    <scope>NUCLEOTIDE SEQUENCE [LARGE SCALE GENOMIC DNA]</scope>
    <source>
        <strain evidence="2 3">Q31b</strain>
    </source>
</reference>
<gene>
    <name evidence="2" type="ORF">Q31b_41560</name>
</gene>
<feature type="region of interest" description="Disordered" evidence="1">
    <location>
        <begin position="71"/>
        <end position="91"/>
    </location>
</feature>
<accession>A0A5C6DSB8</accession>
<evidence type="ECO:0000313" key="3">
    <source>
        <dbReference type="Proteomes" id="UP000315471"/>
    </source>
</evidence>
<dbReference type="EMBL" id="SJPY01000006">
    <property type="protein sequence ID" value="TWU39074.1"/>
    <property type="molecule type" value="Genomic_DNA"/>
</dbReference>
<comment type="caution">
    <text evidence="2">The sequence shown here is derived from an EMBL/GenBank/DDBJ whole genome shotgun (WGS) entry which is preliminary data.</text>
</comment>
<organism evidence="2 3">
    <name type="scientific">Novipirellula aureliae</name>
    <dbReference type="NCBI Taxonomy" id="2527966"/>
    <lineage>
        <taxon>Bacteria</taxon>
        <taxon>Pseudomonadati</taxon>
        <taxon>Planctomycetota</taxon>
        <taxon>Planctomycetia</taxon>
        <taxon>Pirellulales</taxon>
        <taxon>Pirellulaceae</taxon>
        <taxon>Novipirellula</taxon>
    </lineage>
</organism>
<sequence length="131" mass="15160">MLLPIGLSICILTWAFSLPMRHAVAPNQENDLPATPVNLSPRQIESLQREREAERFREAALRADAAWMQKRREKERLRRTRPLPDAAAANDYQQTHFNSVRAKIVELADAEPGSLEWQYRRDLEDSLDQPQ</sequence>
<keyword evidence="3" id="KW-1185">Reference proteome</keyword>
<dbReference type="AlphaFoldDB" id="A0A5C6DSB8"/>
<evidence type="ECO:0000313" key="2">
    <source>
        <dbReference type="EMBL" id="TWU39074.1"/>
    </source>
</evidence>
<dbReference type="Proteomes" id="UP000315471">
    <property type="component" value="Unassembled WGS sequence"/>
</dbReference>
<evidence type="ECO:0000256" key="1">
    <source>
        <dbReference type="SAM" id="MobiDB-lite"/>
    </source>
</evidence>
<protein>
    <submittedName>
        <fullName evidence="2">Uncharacterized protein</fullName>
    </submittedName>
</protein>
<proteinExistence type="predicted"/>
<name>A0A5C6DSB8_9BACT</name>